<dbReference type="SUPFAM" id="SSF51658">
    <property type="entry name" value="Xylose isomerase-like"/>
    <property type="match status" value="1"/>
</dbReference>
<evidence type="ECO:0000313" key="3">
    <source>
        <dbReference type="EMBL" id="KAB7843743.1"/>
    </source>
</evidence>
<dbReference type="EMBL" id="VOKX01000032">
    <property type="protein sequence ID" value="KAB7843743.1"/>
    <property type="molecule type" value="Genomic_DNA"/>
</dbReference>
<dbReference type="Proteomes" id="UP000327000">
    <property type="component" value="Unassembled WGS sequence"/>
</dbReference>
<dbReference type="InterPro" id="IPR050417">
    <property type="entry name" value="Sugar_Epim/Isomerase"/>
</dbReference>
<dbReference type="OrthoDB" id="1900402at2"/>
<comment type="caution">
    <text evidence="3">The sequence shown here is derived from an EMBL/GenBank/DDBJ whole genome shotgun (WGS) entry which is preliminary data.</text>
</comment>
<protein>
    <submittedName>
        <fullName evidence="3">TIM barrel protein</fullName>
    </submittedName>
</protein>
<evidence type="ECO:0000259" key="2">
    <source>
        <dbReference type="Pfam" id="PF01261"/>
    </source>
</evidence>
<name>A0A5N5W6P7_STRMB</name>
<proteinExistence type="predicted"/>
<dbReference type="InterPro" id="IPR013022">
    <property type="entry name" value="Xyl_isomerase-like_TIM-brl"/>
</dbReference>
<evidence type="ECO:0000313" key="4">
    <source>
        <dbReference type="Proteomes" id="UP000327000"/>
    </source>
</evidence>
<sequence>MVPLAYNDNGLHSVPLPVAIEEVAAAGFSGIELSLARGRLDPFDFTPSHAARVRARLEKAGITACALAAGDARLLGGERFEPSLVHPTAEGRRQRTELLTKAVDMARELGIPTVGFASGKLHPGTDPGEAARRLKDGVLALLEYAGEDVALSLEPEPGFLIRTNAQVGSLRTEPGLESLTLCQDLGHCRVVEDDYLGASEQWLPITRHIQIEDIKGRHHRHEIPGDGDIDFPAFFALLGRSGYRGWVSVELYNQAHRYREALRRSHDVLHAARAGLS</sequence>
<feature type="domain" description="Xylose isomerase-like TIM barrel" evidence="2">
    <location>
        <begin position="20"/>
        <end position="263"/>
    </location>
</feature>
<organism evidence="3 4">
    <name type="scientific">Streptomyces mobaraensis</name>
    <name type="common">Streptoverticillium mobaraense</name>
    <dbReference type="NCBI Taxonomy" id="35621"/>
    <lineage>
        <taxon>Bacteria</taxon>
        <taxon>Bacillati</taxon>
        <taxon>Actinomycetota</taxon>
        <taxon>Actinomycetes</taxon>
        <taxon>Kitasatosporales</taxon>
        <taxon>Streptomycetaceae</taxon>
        <taxon>Streptomyces</taxon>
    </lineage>
</organism>
<dbReference type="AlphaFoldDB" id="A0A5N5W6P7"/>
<dbReference type="InterPro" id="IPR036237">
    <property type="entry name" value="Xyl_isomerase-like_sf"/>
</dbReference>
<dbReference type="RefSeq" id="WP_152264110.1">
    <property type="nucleotide sequence ID" value="NZ_VOKX01000032.1"/>
</dbReference>
<evidence type="ECO:0000256" key="1">
    <source>
        <dbReference type="ARBA" id="ARBA00023235"/>
    </source>
</evidence>
<dbReference type="PANTHER" id="PTHR43489">
    <property type="entry name" value="ISOMERASE"/>
    <property type="match status" value="1"/>
</dbReference>
<gene>
    <name evidence="3" type="ORF">FRZ00_17490</name>
</gene>
<dbReference type="Gene3D" id="3.20.20.150">
    <property type="entry name" value="Divalent-metal-dependent TIM barrel enzymes"/>
    <property type="match status" value="1"/>
</dbReference>
<keyword evidence="1" id="KW-0413">Isomerase</keyword>
<accession>A0A5N5W6P7</accession>
<dbReference type="GO" id="GO:0016853">
    <property type="term" value="F:isomerase activity"/>
    <property type="evidence" value="ECO:0007669"/>
    <property type="project" value="UniProtKB-KW"/>
</dbReference>
<dbReference type="Pfam" id="PF01261">
    <property type="entry name" value="AP_endonuc_2"/>
    <property type="match status" value="1"/>
</dbReference>
<keyword evidence="4" id="KW-1185">Reference proteome</keyword>
<reference evidence="3 4" key="1">
    <citation type="journal article" date="2019" name="Microb. Cell Fact.">
        <title>Exploring novel herbicidin analogues by transcriptional regulator overexpression and MS/MS molecular networking.</title>
        <authorList>
            <person name="Shi Y."/>
            <person name="Gu R."/>
            <person name="Li Y."/>
            <person name="Wang X."/>
            <person name="Ren W."/>
            <person name="Li X."/>
            <person name="Wang L."/>
            <person name="Xie Y."/>
            <person name="Hong B."/>
        </authorList>
    </citation>
    <scope>NUCLEOTIDE SEQUENCE [LARGE SCALE GENOMIC DNA]</scope>
    <source>
        <strain evidence="3 4">US-43</strain>
    </source>
</reference>